<comment type="subcellular location">
    <subcellularLocation>
        <location evidence="2 10">Endoplasmic reticulum membrane</location>
        <topology evidence="2 10">Single-pass type I membrane protein</topology>
    </subcellularLocation>
</comment>
<feature type="chain" id="PRO_5005149954" description="Dolichyl-diphosphooligosaccharide--protein glycosyltransferase subunit 1" evidence="10">
    <location>
        <begin position="20"/>
        <end position="514"/>
    </location>
</feature>
<evidence type="ECO:0000256" key="11">
    <source>
        <dbReference type="SAM" id="MobiDB-lite"/>
    </source>
</evidence>
<dbReference type="InterPro" id="IPR007676">
    <property type="entry name" value="Ribophorin_I"/>
</dbReference>
<reference evidence="12 13" key="1">
    <citation type="submission" date="2013-03" db="EMBL/GenBank/DDBJ databases">
        <title>The Genome Sequence of Phialophora europaea CBS 101466.</title>
        <authorList>
            <consortium name="The Broad Institute Genomics Platform"/>
            <person name="Cuomo C."/>
            <person name="de Hoog S."/>
            <person name="Gorbushina A."/>
            <person name="Walker B."/>
            <person name="Young S.K."/>
            <person name="Zeng Q."/>
            <person name="Gargeya S."/>
            <person name="Fitzgerald M."/>
            <person name="Haas B."/>
            <person name="Abouelleil A."/>
            <person name="Allen A.W."/>
            <person name="Alvarado L."/>
            <person name="Arachchi H.M."/>
            <person name="Berlin A.M."/>
            <person name="Chapman S.B."/>
            <person name="Gainer-Dewar J."/>
            <person name="Goldberg J."/>
            <person name="Griggs A."/>
            <person name="Gujja S."/>
            <person name="Hansen M."/>
            <person name="Howarth C."/>
            <person name="Imamovic A."/>
            <person name="Ireland A."/>
            <person name="Larimer J."/>
            <person name="McCowan C."/>
            <person name="Murphy C."/>
            <person name="Pearson M."/>
            <person name="Poon T.W."/>
            <person name="Priest M."/>
            <person name="Roberts A."/>
            <person name="Saif S."/>
            <person name="Shea T."/>
            <person name="Sisk P."/>
            <person name="Sykes S."/>
            <person name="Wortman J."/>
            <person name="Nusbaum C."/>
            <person name="Birren B."/>
        </authorList>
    </citation>
    <scope>NUCLEOTIDE SEQUENCE [LARGE SCALE GENOMIC DNA]</scope>
    <source>
        <strain evidence="12 13">CBS 101466</strain>
    </source>
</reference>
<dbReference type="Pfam" id="PF04597">
    <property type="entry name" value="Ribophorin_I"/>
    <property type="match status" value="1"/>
</dbReference>
<organism evidence="12 13">
    <name type="scientific">Cyphellophora europaea (strain CBS 101466)</name>
    <name type="common">Phialophora europaea</name>
    <dbReference type="NCBI Taxonomy" id="1220924"/>
    <lineage>
        <taxon>Eukaryota</taxon>
        <taxon>Fungi</taxon>
        <taxon>Dikarya</taxon>
        <taxon>Ascomycota</taxon>
        <taxon>Pezizomycotina</taxon>
        <taxon>Eurotiomycetes</taxon>
        <taxon>Chaetothyriomycetidae</taxon>
        <taxon>Chaetothyriales</taxon>
        <taxon>Cyphellophoraceae</taxon>
        <taxon>Cyphellophora</taxon>
    </lineage>
</organism>
<dbReference type="GO" id="GO:0018279">
    <property type="term" value="P:protein N-linked glycosylation via asparagine"/>
    <property type="evidence" value="ECO:0007669"/>
    <property type="project" value="TreeGrafter"/>
</dbReference>
<keyword evidence="7 10" id="KW-0256">Endoplasmic reticulum</keyword>
<feature type="signal peptide" evidence="10">
    <location>
        <begin position="1"/>
        <end position="19"/>
    </location>
</feature>
<evidence type="ECO:0000313" key="13">
    <source>
        <dbReference type="Proteomes" id="UP000030752"/>
    </source>
</evidence>
<dbReference type="GeneID" id="19972665"/>
<evidence type="ECO:0000313" key="12">
    <source>
        <dbReference type="EMBL" id="ETN39104.1"/>
    </source>
</evidence>
<evidence type="ECO:0000256" key="8">
    <source>
        <dbReference type="ARBA" id="ARBA00022989"/>
    </source>
</evidence>
<name>W2RTQ9_CYPE1</name>
<gene>
    <name evidence="12" type="ORF">HMPREF1541_05326</name>
</gene>
<dbReference type="PANTHER" id="PTHR21049:SF0">
    <property type="entry name" value="DOLICHYL-DIPHOSPHOOLIGOSACCHARIDE--PROTEIN GLYCOSYLTRANSFERASE SUBUNIT 1"/>
    <property type="match status" value="1"/>
</dbReference>
<keyword evidence="9 10" id="KW-0472">Membrane</keyword>
<dbReference type="Proteomes" id="UP000030752">
    <property type="component" value="Unassembled WGS sequence"/>
</dbReference>
<dbReference type="RefSeq" id="XP_008717889.1">
    <property type="nucleotide sequence ID" value="XM_008719667.1"/>
</dbReference>
<evidence type="ECO:0000256" key="7">
    <source>
        <dbReference type="ARBA" id="ARBA00022824"/>
    </source>
</evidence>
<evidence type="ECO:0000256" key="1">
    <source>
        <dbReference type="ARBA" id="ARBA00002791"/>
    </source>
</evidence>
<dbReference type="EMBL" id="KB822721">
    <property type="protein sequence ID" value="ETN39104.1"/>
    <property type="molecule type" value="Genomic_DNA"/>
</dbReference>
<proteinExistence type="inferred from homology"/>
<keyword evidence="8 10" id="KW-1133">Transmembrane helix</keyword>
<dbReference type="PANTHER" id="PTHR21049">
    <property type="entry name" value="RIBOPHORIN I"/>
    <property type="match status" value="1"/>
</dbReference>
<comment type="subunit">
    <text evidence="10">Component of the oligosaccharyltransferase (OST) complex.</text>
</comment>
<accession>W2RTQ9</accession>
<evidence type="ECO:0000256" key="6">
    <source>
        <dbReference type="ARBA" id="ARBA00022729"/>
    </source>
</evidence>
<evidence type="ECO:0000256" key="2">
    <source>
        <dbReference type="ARBA" id="ARBA00004115"/>
    </source>
</evidence>
<dbReference type="eggNOG" id="KOG2291">
    <property type="taxonomic scope" value="Eukaryota"/>
</dbReference>
<evidence type="ECO:0000256" key="10">
    <source>
        <dbReference type="RuleBase" id="RU361143"/>
    </source>
</evidence>
<dbReference type="AlphaFoldDB" id="W2RTQ9"/>
<comment type="function">
    <text evidence="1 10">Subunit of the oligosaccharyl transferase (OST) complex that catalyzes the initial transfer of a defined glycan (Glc(3)Man(9)GlcNAc(2) in eukaryotes) from the lipid carrier dolichol-pyrophosphate to an asparagine residue within an Asn-X-Ser/Thr consensus motif in nascent polypeptide chains, the first step in protein N-glycosylation. N-glycosylation occurs cotranslationally and the complex associates with the Sec61 complex at the channel-forming translocon complex that mediates protein translocation across the endoplasmic reticulum (ER). All subunits are required for a maximal enzyme activity.</text>
</comment>
<dbReference type="InParanoid" id="W2RTQ9"/>
<evidence type="ECO:0000256" key="5">
    <source>
        <dbReference type="ARBA" id="ARBA00022692"/>
    </source>
</evidence>
<dbReference type="GO" id="GO:0008250">
    <property type="term" value="C:oligosaccharyltransferase complex"/>
    <property type="evidence" value="ECO:0007669"/>
    <property type="project" value="UniProtKB-UniRule"/>
</dbReference>
<keyword evidence="5 10" id="KW-0812">Transmembrane</keyword>
<feature type="transmembrane region" description="Helical" evidence="10">
    <location>
        <begin position="485"/>
        <end position="502"/>
    </location>
</feature>
<evidence type="ECO:0000256" key="3">
    <source>
        <dbReference type="ARBA" id="ARBA00004922"/>
    </source>
</evidence>
<keyword evidence="6 10" id="KW-0732">Signal</keyword>
<dbReference type="UniPathway" id="UPA00378"/>
<comment type="pathway">
    <text evidence="3 10">Protein modification; protein glycosylation.</text>
</comment>
<evidence type="ECO:0000256" key="4">
    <source>
        <dbReference type="ARBA" id="ARBA00008905"/>
    </source>
</evidence>
<protein>
    <recommendedName>
        <fullName evidence="10">Dolichyl-diphosphooligosaccharide--protein glycosyltransferase subunit 1</fullName>
    </recommendedName>
</protein>
<dbReference type="VEuPathDB" id="FungiDB:HMPREF1541_05326"/>
<dbReference type="HOGENOM" id="CLU_031381_1_0_1"/>
<sequence>MRLGVLGAAISLLLGTSLAESNLTTPQSTRQILQGDFKPPQVWENANLVRNTNLEKSYVRETVNLVIKNTDKSPQSEYYFPFDYDVIGNVGGFEVRNRNDDTKTKFKVTTAALAAVLDGDVSSKPTQYFVIHLPTPVQSEDSITLSISYHLLNSLMPLPAAIKQDEKQYLTYSFSAYFPSAYPTLKQKTKLKSPSADVPEYSTTKGLTKSADPTKEGSALTYGPYDTTTPPFTSHPVTVRYEFTKPVLLSTTLSRSLEVSHWGGNLATEDHYALTNTGAHLSNHFSRVSWATQNFYVQSNQISTPALRQLNLALPALSADPYYTDDIGNVSTSRFRPTPRTSPTRPANLELKPRYPLFGGWNYTFRIGWNAPLSSYVRALAAKPSTYVLRAPLLSPPVNPEGLSIGAYSLDVLLPEGATIQSHEIVGPSLPDFEVEEGTTKTFMDTTLGRTRLTLKARNVVDEIRDAELLVTYEYTTAAALRKPLSIVAGFVAVFVVLWAVGQLDTSIGKKKVA</sequence>
<dbReference type="STRING" id="1220924.W2RTQ9"/>
<dbReference type="OrthoDB" id="310030at2759"/>
<feature type="region of interest" description="Disordered" evidence="11">
    <location>
        <begin position="195"/>
        <end position="226"/>
    </location>
</feature>
<evidence type="ECO:0000256" key="9">
    <source>
        <dbReference type="ARBA" id="ARBA00023136"/>
    </source>
</evidence>
<comment type="similarity">
    <text evidence="4 10">Belongs to the OST1 family.</text>
</comment>
<keyword evidence="13" id="KW-1185">Reference proteome</keyword>
<dbReference type="FunCoup" id="W2RTQ9">
    <property type="interactions" value="1115"/>
</dbReference>